<gene>
    <name evidence="1" type="ORF">Tco_1054799</name>
</gene>
<reference evidence="1" key="2">
    <citation type="submission" date="2022-01" db="EMBL/GenBank/DDBJ databases">
        <authorList>
            <person name="Yamashiro T."/>
            <person name="Shiraishi A."/>
            <person name="Satake H."/>
            <person name="Nakayama K."/>
        </authorList>
    </citation>
    <scope>NUCLEOTIDE SEQUENCE</scope>
</reference>
<dbReference type="PANTHER" id="PTHR36725:SF1">
    <property type="entry name" value="SENESCENCE-ASSOCIATED PROTEIN AAF, CHLOROLPLASTIC"/>
    <property type="match status" value="1"/>
</dbReference>
<reference evidence="1" key="1">
    <citation type="journal article" date="2022" name="Int. J. Mol. Sci.">
        <title>Draft Genome of Tanacetum Coccineum: Genomic Comparison of Closely Related Tanacetum-Family Plants.</title>
        <authorList>
            <person name="Yamashiro T."/>
            <person name="Shiraishi A."/>
            <person name="Nakayama K."/>
            <person name="Satake H."/>
        </authorList>
    </citation>
    <scope>NUCLEOTIDE SEQUENCE</scope>
</reference>
<dbReference type="EMBL" id="BQNB010018993">
    <property type="protein sequence ID" value="GJT80457.1"/>
    <property type="molecule type" value="Genomic_DNA"/>
</dbReference>
<accession>A0ABQ5GZM7</accession>
<dbReference type="Proteomes" id="UP001151760">
    <property type="component" value="Unassembled WGS sequence"/>
</dbReference>
<comment type="caution">
    <text evidence="1">The sequence shown here is derived from an EMBL/GenBank/DDBJ whole genome shotgun (WGS) entry which is preliminary data.</text>
</comment>
<dbReference type="PANTHER" id="PTHR36725">
    <property type="entry name" value="SENESCENCE-ASSOCIATED PROTEIN AAF, CHLOROLPLASTIC"/>
    <property type="match status" value="1"/>
</dbReference>
<dbReference type="InterPro" id="IPR044973">
    <property type="entry name" value="AAF-like"/>
</dbReference>
<protein>
    <submittedName>
        <fullName evidence="1">Uncharacterized protein</fullName>
    </submittedName>
</protein>
<evidence type="ECO:0000313" key="1">
    <source>
        <dbReference type="EMBL" id="GJT80457.1"/>
    </source>
</evidence>
<evidence type="ECO:0000313" key="2">
    <source>
        <dbReference type="Proteomes" id="UP001151760"/>
    </source>
</evidence>
<organism evidence="1 2">
    <name type="scientific">Tanacetum coccineum</name>
    <dbReference type="NCBI Taxonomy" id="301880"/>
    <lineage>
        <taxon>Eukaryota</taxon>
        <taxon>Viridiplantae</taxon>
        <taxon>Streptophyta</taxon>
        <taxon>Embryophyta</taxon>
        <taxon>Tracheophyta</taxon>
        <taxon>Spermatophyta</taxon>
        <taxon>Magnoliopsida</taxon>
        <taxon>eudicotyledons</taxon>
        <taxon>Gunneridae</taxon>
        <taxon>Pentapetalae</taxon>
        <taxon>asterids</taxon>
        <taxon>campanulids</taxon>
        <taxon>Asterales</taxon>
        <taxon>Asteraceae</taxon>
        <taxon>Asteroideae</taxon>
        <taxon>Anthemideae</taxon>
        <taxon>Anthemidinae</taxon>
        <taxon>Tanacetum</taxon>
    </lineage>
</organism>
<sequence length="106" mass="11880">MKIFLDCFTGEVSTNRITAIQVLKKPLTFQQISQHIRRYTVEDMIFEDLQEAYQDMACALTEVDGINYTDPEELLVATLTDLDAIDGKGSVSLLAKCSSSLDVKTR</sequence>
<keyword evidence="2" id="KW-1185">Reference proteome</keyword>
<name>A0ABQ5GZM7_9ASTR</name>
<proteinExistence type="predicted"/>